<evidence type="ECO:0000313" key="1">
    <source>
        <dbReference type="EMBL" id="MFA1554136.1"/>
    </source>
</evidence>
<comment type="caution">
    <text evidence="1">The sequence shown here is derived from an EMBL/GenBank/DDBJ whole genome shotgun (WGS) entry which is preliminary data.</text>
</comment>
<dbReference type="EMBL" id="JAXCEH010000005">
    <property type="protein sequence ID" value="MFA1554136.1"/>
    <property type="molecule type" value="Genomic_DNA"/>
</dbReference>
<accession>A0ABV4QU49</accession>
<keyword evidence="2" id="KW-1185">Reference proteome</keyword>
<sequence length="79" mass="8572">MTSYSAPATRPAHPQDSSNDLLGTFLVRTILVPALALDLGRWFWWPGRLFQDLGDSAITREAPYASVSGSPTSSAPKPR</sequence>
<reference evidence="1 2" key="1">
    <citation type="submission" date="2023-11" db="EMBL/GenBank/DDBJ databases">
        <title>Actinomadura monticuli sp. nov., isolated from volcanic ash.</title>
        <authorList>
            <person name="Lee S.D."/>
            <person name="Yang H."/>
            <person name="Kim I.S."/>
        </authorList>
    </citation>
    <scope>NUCLEOTIDE SEQUENCE [LARGE SCALE GENOMIC DNA]</scope>
    <source>
        <strain evidence="1 2">DSM 45346</strain>
    </source>
</reference>
<protein>
    <submittedName>
        <fullName evidence="1">Uncharacterized protein</fullName>
    </submittedName>
</protein>
<organism evidence="1 2">
    <name type="scientific">Actinomadura chokoriensis</name>
    <dbReference type="NCBI Taxonomy" id="454156"/>
    <lineage>
        <taxon>Bacteria</taxon>
        <taxon>Bacillati</taxon>
        <taxon>Actinomycetota</taxon>
        <taxon>Actinomycetes</taxon>
        <taxon>Streptosporangiales</taxon>
        <taxon>Thermomonosporaceae</taxon>
        <taxon>Actinomadura</taxon>
    </lineage>
</organism>
<dbReference type="RefSeq" id="WP_371940528.1">
    <property type="nucleotide sequence ID" value="NZ_JAXCEH010000005.1"/>
</dbReference>
<gene>
    <name evidence="1" type="ORF">SM436_10605</name>
</gene>
<proteinExistence type="predicted"/>
<name>A0ABV4QU49_9ACTN</name>
<evidence type="ECO:0000313" key="2">
    <source>
        <dbReference type="Proteomes" id="UP001569904"/>
    </source>
</evidence>
<dbReference type="Proteomes" id="UP001569904">
    <property type="component" value="Unassembled WGS sequence"/>
</dbReference>